<gene>
    <name evidence="2" type="ORF">PECUL_23A041273</name>
</gene>
<feature type="region of interest" description="Disordered" evidence="1">
    <location>
        <begin position="1"/>
        <end position="35"/>
    </location>
</feature>
<evidence type="ECO:0000256" key="1">
    <source>
        <dbReference type="SAM" id="MobiDB-lite"/>
    </source>
</evidence>
<dbReference type="PANTHER" id="PTHR34438:SF1">
    <property type="entry name" value="CHROMOSOME 2 OPEN READING FRAME 81"/>
    <property type="match status" value="1"/>
</dbReference>
<dbReference type="Proteomes" id="UP001295444">
    <property type="component" value="Chromosome 06"/>
</dbReference>
<dbReference type="InterPro" id="IPR028042">
    <property type="entry name" value="DUF4639"/>
</dbReference>
<organism evidence="2 3">
    <name type="scientific">Pelobates cultripes</name>
    <name type="common">Western spadefoot toad</name>
    <dbReference type="NCBI Taxonomy" id="61616"/>
    <lineage>
        <taxon>Eukaryota</taxon>
        <taxon>Metazoa</taxon>
        <taxon>Chordata</taxon>
        <taxon>Craniata</taxon>
        <taxon>Vertebrata</taxon>
        <taxon>Euteleostomi</taxon>
        <taxon>Amphibia</taxon>
        <taxon>Batrachia</taxon>
        <taxon>Anura</taxon>
        <taxon>Pelobatoidea</taxon>
        <taxon>Pelobatidae</taxon>
        <taxon>Pelobates</taxon>
    </lineage>
</organism>
<feature type="region of interest" description="Disordered" evidence="1">
    <location>
        <begin position="340"/>
        <end position="367"/>
    </location>
</feature>
<feature type="region of interest" description="Disordered" evidence="1">
    <location>
        <begin position="180"/>
        <end position="248"/>
    </location>
</feature>
<name>A0AAD1W7Z5_PELCU</name>
<feature type="compositionally biased region" description="Basic residues" evidence="1">
    <location>
        <begin position="234"/>
        <end position="245"/>
    </location>
</feature>
<dbReference type="PANTHER" id="PTHR34438">
    <property type="entry name" value="SI:DKEY-97L20.6"/>
    <property type="match status" value="1"/>
</dbReference>
<protein>
    <submittedName>
        <fullName evidence="2">Uncharacterized protein</fullName>
    </submittedName>
</protein>
<sequence length="496" mass="55842">MSKASSGPKAGREGTTQSMHRTSKSRAEKSRMTAVPVQPPVTVEIVPGRLTEEDWVSVVTGQDGEKCVLEILDSVLKRVMDQCHKVYLGRQMIPYTISQAKNAMIQIVEWTFVPRDEGENNLEMDITWQDHQEPHPSPSESWAQGCVPVSQIPPPPRSSDKQVSLESLVEITEEFTVESCPQDFTHAQVSRVPSTEDQTKKEEEETEETPKQTTTTQRSLTVFQPVPPPPQCQKIKRPYRPHRGPLRSAGLKDITKSLEETEKEMFLKQLLEIKQEKKADKNILLPPALYNILKIQLGRPPQKKDVMYDEAGNVLSVPKLDPARLPKHHVHPQVIMMGPTKESDEKGRKPLVKSGPSTSKHLKGSRRTIEKDLDLSLGAFQHIPSSSNSEKLKEWLSKPYTFSSSTLAESTRTPIPLSDGIPLDTMQLSHGVILRESNSTERGSFHSLKLREQLLREEERMLQPIQASATLPTISVDQLIRNHIPEVHPVPHLTSY</sequence>
<evidence type="ECO:0000313" key="2">
    <source>
        <dbReference type="EMBL" id="CAH2299099.1"/>
    </source>
</evidence>
<dbReference type="AlphaFoldDB" id="A0AAD1W7Z5"/>
<accession>A0AAD1W7Z5</accession>
<dbReference type="EMBL" id="OW240917">
    <property type="protein sequence ID" value="CAH2299099.1"/>
    <property type="molecule type" value="Genomic_DNA"/>
</dbReference>
<dbReference type="Pfam" id="PF15479">
    <property type="entry name" value="DUF4639"/>
    <property type="match status" value="1"/>
</dbReference>
<keyword evidence="3" id="KW-1185">Reference proteome</keyword>
<evidence type="ECO:0000313" key="3">
    <source>
        <dbReference type="Proteomes" id="UP001295444"/>
    </source>
</evidence>
<reference evidence="2" key="1">
    <citation type="submission" date="2022-03" db="EMBL/GenBank/DDBJ databases">
        <authorList>
            <person name="Alioto T."/>
            <person name="Alioto T."/>
            <person name="Gomez Garrido J."/>
        </authorList>
    </citation>
    <scope>NUCLEOTIDE SEQUENCE</scope>
</reference>
<feature type="region of interest" description="Disordered" evidence="1">
    <location>
        <begin position="129"/>
        <end position="164"/>
    </location>
</feature>
<proteinExistence type="predicted"/>